<dbReference type="Pfam" id="PF01327">
    <property type="entry name" value="Pep_deformylase"/>
    <property type="match status" value="1"/>
</dbReference>
<dbReference type="InterPro" id="IPR023635">
    <property type="entry name" value="Peptide_deformylase"/>
</dbReference>
<comment type="similarity">
    <text evidence="1 2">Belongs to the polypeptide deformylase family.</text>
</comment>
<keyword evidence="2" id="KW-0479">Metal-binding</keyword>
<dbReference type="PANTHER" id="PTHR10458:SF22">
    <property type="entry name" value="PEPTIDE DEFORMYLASE"/>
    <property type="match status" value="1"/>
</dbReference>
<dbReference type="AlphaFoldDB" id="A0A562J9L7"/>
<accession>A0A562J9L7</accession>
<keyword evidence="4" id="KW-1185">Reference proteome</keyword>
<dbReference type="OrthoDB" id="9784988at2"/>
<dbReference type="PRINTS" id="PR01576">
    <property type="entry name" value="PDEFORMYLASE"/>
</dbReference>
<dbReference type="RefSeq" id="WP_145083387.1">
    <property type="nucleotide sequence ID" value="NZ_DAMBUX010000001.1"/>
</dbReference>
<dbReference type="HAMAP" id="MF_00163">
    <property type="entry name" value="Pep_deformylase"/>
    <property type="match status" value="1"/>
</dbReference>
<evidence type="ECO:0000256" key="2">
    <source>
        <dbReference type="HAMAP-Rule" id="MF_00163"/>
    </source>
</evidence>
<feature type="binding site" evidence="2">
    <location>
        <position position="135"/>
    </location>
    <ligand>
        <name>Fe cation</name>
        <dbReference type="ChEBI" id="CHEBI:24875"/>
    </ligand>
</feature>
<dbReference type="EC" id="3.5.1.88" evidence="2"/>
<dbReference type="SUPFAM" id="SSF56420">
    <property type="entry name" value="Peptide deformylase"/>
    <property type="match status" value="1"/>
</dbReference>
<evidence type="ECO:0000313" key="4">
    <source>
        <dbReference type="Proteomes" id="UP000315343"/>
    </source>
</evidence>
<dbReference type="Proteomes" id="UP000315343">
    <property type="component" value="Unassembled WGS sequence"/>
</dbReference>
<keyword evidence="2" id="KW-0648">Protein biosynthesis</keyword>
<comment type="catalytic activity">
    <reaction evidence="2">
        <text>N-terminal N-formyl-L-methionyl-[peptide] + H2O = N-terminal L-methionyl-[peptide] + formate</text>
        <dbReference type="Rhea" id="RHEA:24420"/>
        <dbReference type="Rhea" id="RHEA-COMP:10639"/>
        <dbReference type="Rhea" id="RHEA-COMP:10640"/>
        <dbReference type="ChEBI" id="CHEBI:15377"/>
        <dbReference type="ChEBI" id="CHEBI:15740"/>
        <dbReference type="ChEBI" id="CHEBI:49298"/>
        <dbReference type="ChEBI" id="CHEBI:64731"/>
        <dbReference type="EC" id="3.5.1.88"/>
    </reaction>
</comment>
<dbReference type="GO" id="GO:0042586">
    <property type="term" value="F:peptide deformylase activity"/>
    <property type="evidence" value="ECO:0007669"/>
    <property type="project" value="UniProtKB-UniRule"/>
</dbReference>
<dbReference type="NCBIfam" id="TIGR00079">
    <property type="entry name" value="pept_deformyl"/>
    <property type="match status" value="1"/>
</dbReference>
<feature type="binding site" evidence="2">
    <location>
        <position position="89"/>
    </location>
    <ligand>
        <name>Fe cation</name>
        <dbReference type="ChEBI" id="CHEBI:24875"/>
    </ligand>
</feature>
<name>A0A562J9L7_9FIRM</name>
<protein>
    <recommendedName>
        <fullName evidence="2">Peptide deformylase</fullName>
        <shortName evidence="2">PDF</shortName>
        <ecNumber evidence="2">3.5.1.88</ecNumber>
    </recommendedName>
    <alternativeName>
        <fullName evidence="2">Polypeptide deformylase</fullName>
    </alternativeName>
</protein>
<dbReference type="GO" id="GO:0006412">
    <property type="term" value="P:translation"/>
    <property type="evidence" value="ECO:0007669"/>
    <property type="project" value="UniProtKB-UniRule"/>
</dbReference>
<feature type="active site" evidence="2">
    <location>
        <position position="132"/>
    </location>
</feature>
<comment type="function">
    <text evidence="2">Removes the formyl group from the N-terminal Met of newly synthesized proteins. Requires at least a dipeptide for an efficient rate of reaction. N-terminal L-methionine is a prerequisite for activity but the enzyme has broad specificity at other positions.</text>
</comment>
<sequence length="147" mass="16435">MALRNLRFNGDEILRKRSREVSVIDNKIKMLLNDMLDTMYENDGVGLAAPQVGILKRVVTIDVDDGNIYKMINPKIIKSSGEQTDQEGCLSVPETKGMVKRPMNVTAVYTDEDGNEVTVEAEGLLARAICHEIDHLDGVLFIDRTEK</sequence>
<dbReference type="InterPro" id="IPR036821">
    <property type="entry name" value="Peptide_deformylase_sf"/>
</dbReference>
<comment type="cofactor">
    <cofactor evidence="2">
        <name>Fe(2+)</name>
        <dbReference type="ChEBI" id="CHEBI:29033"/>
    </cofactor>
    <text evidence="2">Binds 1 Fe(2+) ion.</text>
</comment>
<dbReference type="Gene3D" id="3.90.45.10">
    <property type="entry name" value="Peptide deformylase"/>
    <property type="match status" value="1"/>
</dbReference>
<dbReference type="PANTHER" id="PTHR10458">
    <property type="entry name" value="PEPTIDE DEFORMYLASE"/>
    <property type="match status" value="1"/>
</dbReference>
<gene>
    <name evidence="2" type="primary">def</name>
    <name evidence="3" type="ORF">LY60_02238</name>
</gene>
<dbReference type="EMBL" id="VLKH01000005">
    <property type="protein sequence ID" value="TWH79918.1"/>
    <property type="molecule type" value="Genomic_DNA"/>
</dbReference>
<reference evidence="3 4" key="1">
    <citation type="submission" date="2019-07" db="EMBL/GenBank/DDBJ databases">
        <title>Genomic Encyclopedia of Type Strains, Phase I: the one thousand microbial genomes (KMG-I) project.</title>
        <authorList>
            <person name="Kyrpides N."/>
        </authorList>
    </citation>
    <scope>NUCLEOTIDE SEQUENCE [LARGE SCALE GENOMIC DNA]</scope>
    <source>
        <strain evidence="3 4">DSM 13558</strain>
    </source>
</reference>
<comment type="caution">
    <text evidence="3">The sequence shown here is derived from an EMBL/GenBank/DDBJ whole genome shotgun (WGS) entry which is preliminary data.</text>
</comment>
<dbReference type="CDD" id="cd00487">
    <property type="entry name" value="Pep_deformylase"/>
    <property type="match status" value="1"/>
</dbReference>
<evidence type="ECO:0000313" key="3">
    <source>
        <dbReference type="EMBL" id="TWH79918.1"/>
    </source>
</evidence>
<dbReference type="NCBIfam" id="NF001159">
    <property type="entry name" value="PRK00150.1-3"/>
    <property type="match status" value="1"/>
</dbReference>
<keyword evidence="2" id="KW-0408">Iron</keyword>
<keyword evidence="2" id="KW-0378">Hydrolase</keyword>
<feature type="binding site" evidence="2">
    <location>
        <position position="131"/>
    </location>
    <ligand>
        <name>Fe cation</name>
        <dbReference type="ChEBI" id="CHEBI:24875"/>
    </ligand>
</feature>
<proteinExistence type="inferred from homology"/>
<dbReference type="PIRSF" id="PIRSF004749">
    <property type="entry name" value="Pep_def"/>
    <property type="match status" value="1"/>
</dbReference>
<dbReference type="GO" id="GO:0046872">
    <property type="term" value="F:metal ion binding"/>
    <property type="evidence" value="ECO:0007669"/>
    <property type="project" value="UniProtKB-KW"/>
</dbReference>
<evidence type="ECO:0000256" key="1">
    <source>
        <dbReference type="ARBA" id="ARBA00010759"/>
    </source>
</evidence>
<organism evidence="3 4">
    <name type="scientific">Sedimentibacter saalensis</name>
    <dbReference type="NCBI Taxonomy" id="130788"/>
    <lineage>
        <taxon>Bacteria</taxon>
        <taxon>Bacillati</taxon>
        <taxon>Bacillota</taxon>
        <taxon>Tissierellia</taxon>
        <taxon>Sedimentibacter</taxon>
    </lineage>
</organism>